<reference evidence="7 8" key="1">
    <citation type="submission" date="2018-06" db="EMBL/GenBank/DDBJ databases">
        <title>Draft genome sequence of Modestobacter versicolor CP153-2.</title>
        <authorList>
            <person name="Gundlapally S.R."/>
        </authorList>
    </citation>
    <scope>NUCLEOTIDE SEQUENCE [LARGE SCALE GENOMIC DNA]</scope>
    <source>
        <strain evidence="7 8">CP153-2</strain>
    </source>
</reference>
<comment type="caution">
    <text evidence="7">The sequence shown here is derived from an EMBL/GenBank/DDBJ whole genome shotgun (WGS) entry which is preliminary data.</text>
</comment>
<evidence type="ECO:0000256" key="1">
    <source>
        <dbReference type="ARBA" id="ARBA00007592"/>
    </source>
</evidence>
<dbReference type="SUPFAM" id="SSF51569">
    <property type="entry name" value="Aldolase"/>
    <property type="match status" value="1"/>
</dbReference>
<keyword evidence="8" id="KW-1185">Reference proteome</keyword>
<gene>
    <name evidence="7" type="ORF">DMO24_06270</name>
</gene>
<evidence type="ECO:0000313" key="8">
    <source>
        <dbReference type="Proteomes" id="UP000247602"/>
    </source>
</evidence>
<dbReference type="GO" id="GO:0008840">
    <property type="term" value="F:4-hydroxy-tetrahydrodipicolinate synthase activity"/>
    <property type="evidence" value="ECO:0007669"/>
    <property type="project" value="TreeGrafter"/>
</dbReference>
<dbReference type="EMBL" id="QKNV01000043">
    <property type="protein sequence ID" value="PZA22212.1"/>
    <property type="molecule type" value="Genomic_DNA"/>
</dbReference>
<evidence type="ECO:0000256" key="3">
    <source>
        <dbReference type="ARBA" id="ARBA00023270"/>
    </source>
</evidence>
<protein>
    <submittedName>
        <fullName evidence="7">4-hydroxy-tetrahydrodipicolinate synthase</fullName>
    </submittedName>
</protein>
<feature type="active site" description="Schiff-base intermediate with substrate" evidence="5">
    <location>
        <position position="164"/>
    </location>
</feature>
<dbReference type="OrthoDB" id="9782828at2"/>
<dbReference type="PANTHER" id="PTHR12128">
    <property type="entry name" value="DIHYDRODIPICOLINATE SYNTHASE"/>
    <property type="match status" value="1"/>
</dbReference>
<name>A0A323VBE0_9ACTN</name>
<dbReference type="SMART" id="SM01130">
    <property type="entry name" value="DHDPS"/>
    <property type="match status" value="1"/>
</dbReference>
<keyword evidence="3" id="KW-0704">Schiff base</keyword>
<dbReference type="PRINTS" id="PR00146">
    <property type="entry name" value="DHPICSNTHASE"/>
</dbReference>
<dbReference type="GO" id="GO:0044281">
    <property type="term" value="P:small molecule metabolic process"/>
    <property type="evidence" value="ECO:0007669"/>
    <property type="project" value="UniProtKB-ARBA"/>
</dbReference>
<organism evidence="7 8">
    <name type="scientific">Modestobacter versicolor</name>
    <dbReference type="NCBI Taxonomy" id="429133"/>
    <lineage>
        <taxon>Bacteria</taxon>
        <taxon>Bacillati</taxon>
        <taxon>Actinomycetota</taxon>
        <taxon>Actinomycetes</taxon>
        <taxon>Geodermatophilales</taxon>
        <taxon>Geodermatophilaceae</taxon>
        <taxon>Modestobacter</taxon>
    </lineage>
</organism>
<evidence type="ECO:0000256" key="5">
    <source>
        <dbReference type="PIRSR" id="PIRSR001365-1"/>
    </source>
</evidence>
<feature type="binding site" evidence="6">
    <location>
        <position position="207"/>
    </location>
    <ligand>
        <name>pyruvate</name>
        <dbReference type="ChEBI" id="CHEBI:15361"/>
    </ligand>
</feature>
<evidence type="ECO:0000256" key="2">
    <source>
        <dbReference type="ARBA" id="ARBA00023239"/>
    </source>
</evidence>
<evidence type="ECO:0000256" key="4">
    <source>
        <dbReference type="PIRNR" id="PIRNR001365"/>
    </source>
</evidence>
<feature type="active site" description="Proton donor/acceptor" evidence="5">
    <location>
        <position position="136"/>
    </location>
</feature>
<dbReference type="Gene3D" id="3.20.20.70">
    <property type="entry name" value="Aldolase class I"/>
    <property type="match status" value="1"/>
</dbReference>
<dbReference type="InterPro" id="IPR020625">
    <property type="entry name" value="Schiff_base-form_aldolases_AS"/>
</dbReference>
<dbReference type="PROSITE" id="PS00666">
    <property type="entry name" value="DHDPS_2"/>
    <property type="match status" value="1"/>
</dbReference>
<dbReference type="PIRSF" id="PIRSF001365">
    <property type="entry name" value="DHDPS"/>
    <property type="match status" value="1"/>
</dbReference>
<dbReference type="Pfam" id="PF00701">
    <property type="entry name" value="DHDPS"/>
    <property type="match status" value="1"/>
</dbReference>
<evidence type="ECO:0000256" key="6">
    <source>
        <dbReference type="PIRSR" id="PIRSR001365-2"/>
    </source>
</evidence>
<dbReference type="AlphaFoldDB" id="A0A323VBE0"/>
<keyword evidence="2 4" id="KW-0456">Lyase</keyword>
<dbReference type="InterPro" id="IPR002220">
    <property type="entry name" value="DapA-like"/>
</dbReference>
<dbReference type="Proteomes" id="UP000247602">
    <property type="component" value="Unassembled WGS sequence"/>
</dbReference>
<dbReference type="PANTHER" id="PTHR12128:SF66">
    <property type="entry name" value="4-HYDROXY-2-OXOGLUTARATE ALDOLASE, MITOCHONDRIAL"/>
    <property type="match status" value="1"/>
</dbReference>
<evidence type="ECO:0000313" key="7">
    <source>
        <dbReference type="EMBL" id="PZA22212.1"/>
    </source>
</evidence>
<proteinExistence type="inferred from homology"/>
<feature type="binding site" evidence="6">
    <location>
        <position position="46"/>
    </location>
    <ligand>
        <name>pyruvate</name>
        <dbReference type="ChEBI" id="CHEBI:15361"/>
    </ligand>
</feature>
<accession>A0A323VBE0</accession>
<dbReference type="InterPro" id="IPR013785">
    <property type="entry name" value="Aldolase_TIM"/>
</dbReference>
<sequence length="295" mass="30002">MRLRGTYVPVVTPFDEHGAVSLDALERLVADCLAAGATGIVALATTGEPSSLDDDERAAVLALCGRVCSDLGGQLLVGAGTNDTRTTIARHEALADVPGVTASLAVTPYYVRPAEPAVVAHLQLVAERSPVPVVAYNVPYRTGRGLGAAALLELAATPDVAGLKQAVGAVDADTLTVLAGAPDGFAVLGGDDPYLFPLVLMGATGAIAASANLQTRRFVAMVEDGLAGRLAEGRAHAEALLPLTLALFAEPSPAVIKAVLHAEGRIPTPDVRMPLANASPGAVRAALAVRDGLYA</sequence>
<comment type="similarity">
    <text evidence="1 4">Belongs to the DapA family.</text>
</comment>